<keyword evidence="8 9" id="KW-0472">Membrane</keyword>
<name>A0A2I0JUS4_PUNGR</name>
<evidence type="ECO:0000256" key="2">
    <source>
        <dbReference type="ARBA" id="ARBA00007809"/>
    </source>
</evidence>
<dbReference type="GO" id="GO:0012505">
    <property type="term" value="C:endomembrane system"/>
    <property type="evidence" value="ECO:0007669"/>
    <property type="project" value="UniProtKB-SubCell"/>
</dbReference>
<feature type="transmembrane region" description="Helical" evidence="9">
    <location>
        <begin position="148"/>
        <end position="168"/>
    </location>
</feature>
<dbReference type="GO" id="GO:0051119">
    <property type="term" value="F:sugar transmembrane transporter activity"/>
    <property type="evidence" value="ECO:0007669"/>
    <property type="project" value="InterPro"/>
</dbReference>
<comment type="similarity">
    <text evidence="2 9">Belongs to the SWEET sugar transporter family.</text>
</comment>
<feature type="compositionally biased region" description="Basic and acidic residues" evidence="10">
    <location>
        <begin position="18"/>
        <end position="34"/>
    </location>
</feature>
<dbReference type="PANTHER" id="PTHR10791:SF111">
    <property type="entry name" value="BIDIRECTIONAL SUGAR TRANSPORTER SWEET2"/>
    <property type="match status" value="1"/>
</dbReference>
<comment type="function">
    <text evidence="9">Mediates both low-affinity uptake and efflux of sugar across the membrane.</text>
</comment>
<protein>
    <recommendedName>
        <fullName evidence="9">Bidirectional sugar transporter SWEET</fullName>
    </recommendedName>
</protein>
<keyword evidence="3 9" id="KW-0813">Transport</keyword>
<evidence type="ECO:0000256" key="10">
    <source>
        <dbReference type="SAM" id="MobiDB-lite"/>
    </source>
</evidence>
<keyword evidence="6" id="KW-0677">Repeat</keyword>
<dbReference type="FunFam" id="1.20.1280.290:FF:000002">
    <property type="entry name" value="Bidirectional sugar transporter SWEET"/>
    <property type="match status" value="1"/>
</dbReference>
<feature type="transmembrane region" description="Helical" evidence="9">
    <location>
        <begin position="180"/>
        <end position="201"/>
    </location>
</feature>
<feature type="transmembrane region" description="Helical" evidence="9">
    <location>
        <begin position="207"/>
        <end position="231"/>
    </location>
</feature>
<dbReference type="InterPro" id="IPR004316">
    <property type="entry name" value="SWEET_rpt"/>
</dbReference>
<organism evidence="11 12">
    <name type="scientific">Punica granatum</name>
    <name type="common">Pomegranate</name>
    <dbReference type="NCBI Taxonomy" id="22663"/>
    <lineage>
        <taxon>Eukaryota</taxon>
        <taxon>Viridiplantae</taxon>
        <taxon>Streptophyta</taxon>
        <taxon>Embryophyta</taxon>
        <taxon>Tracheophyta</taxon>
        <taxon>Spermatophyta</taxon>
        <taxon>Magnoliopsida</taxon>
        <taxon>eudicotyledons</taxon>
        <taxon>Gunneridae</taxon>
        <taxon>Pentapetalae</taxon>
        <taxon>rosids</taxon>
        <taxon>malvids</taxon>
        <taxon>Myrtales</taxon>
        <taxon>Lythraceae</taxon>
        <taxon>Punica</taxon>
    </lineage>
</organism>
<evidence type="ECO:0000256" key="5">
    <source>
        <dbReference type="ARBA" id="ARBA00022692"/>
    </source>
</evidence>
<evidence type="ECO:0000256" key="8">
    <source>
        <dbReference type="ARBA" id="ARBA00023136"/>
    </source>
</evidence>
<feature type="transmembrane region" description="Helical" evidence="9">
    <location>
        <begin position="123"/>
        <end position="142"/>
    </location>
</feature>
<accession>A0A2I0JUS4</accession>
<keyword evidence="4 9" id="KW-0762">Sugar transport</keyword>
<evidence type="ECO:0000256" key="9">
    <source>
        <dbReference type="RuleBase" id="RU910715"/>
    </source>
</evidence>
<dbReference type="GO" id="GO:0051260">
    <property type="term" value="P:protein homooligomerization"/>
    <property type="evidence" value="ECO:0007669"/>
    <property type="project" value="UniProtKB-ARBA"/>
</dbReference>
<evidence type="ECO:0000256" key="3">
    <source>
        <dbReference type="ARBA" id="ARBA00022448"/>
    </source>
</evidence>
<feature type="region of interest" description="Disordered" evidence="10">
    <location>
        <begin position="1"/>
        <end position="34"/>
    </location>
</feature>
<dbReference type="FunFam" id="1.20.1280.290:FF:000001">
    <property type="entry name" value="Bidirectional sugar transporter SWEET"/>
    <property type="match status" value="1"/>
</dbReference>
<evidence type="ECO:0000256" key="1">
    <source>
        <dbReference type="ARBA" id="ARBA00004127"/>
    </source>
</evidence>
<keyword evidence="7 9" id="KW-1133">Transmembrane helix</keyword>
<dbReference type="EMBL" id="PGOL01001193">
    <property type="protein sequence ID" value="PKI60058.1"/>
    <property type="molecule type" value="Genomic_DNA"/>
</dbReference>
<dbReference type="PANTHER" id="PTHR10791">
    <property type="entry name" value="RAG1-ACTIVATING PROTEIN 1"/>
    <property type="match status" value="1"/>
</dbReference>
<evidence type="ECO:0000256" key="6">
    <source>
        <dbReference type="ARBA" id="ARBA00022737"/>
    </source>
</evidence>
<reference evidence="11 12" key="1">
    <citation type="submission" date="2017-11" db="EMBL/GenBank/DDBJ databases">
        <title>De-novo sequencing of pomegranate (Punica granatum L.) genome.</title>
        <authorList>
            <person name="Akparov Z."/>
            <person name="Amiraslanov A."/>
            <person name="Hajiyeva S."/>
            <person name="Abbasov M."/>
            <person name="Kaur K."/>
            <person name="Hamwieh A."/>
            <person name="Solovyev V."/>
            <person name="Salamov A."/>
            <person name="Braich B."/>
            <person name="Kosarev P."/>
            <person name="Mahmoud A."/>
            <person name="Hajiyev E."/>
            <person name="Babayeva S."/>
            <person name="Izzatullayeva V."/>
            <person name="Mammadov A."/>
            <person name="Mammadov A."/>
            <person name="Sharifova S."/>
            <person name="Ojaghi J."/>
            <person name="Eynullazada K."/>
            <person name="Bayramov B."/>
            <person name="Abdulazimova A."/>
            <person name="Shahmuradov I."/>
        </authorList>
    </citation>
    <scope>NUCLEOTIDE SEQUENCE [LARGE SCALE GENOMIC DNA]</scope>
    <source>
        <strain evidence="12">cv. AG2017</strain>
        <tissue evidence="11">Leaf</tissue>
    </source>
</reference>
<gene>
    <name evidence="11" type="ORF">CRG98_019543</name>
</gene>
<comment type="subcellular location">
    <subcellularLocation>
        <location evidence="1">Endomembrane system</location>
        <topology evidence="1">Multi-pass membrane protein</topology>
    </subcellularLocation>
</comment>
<keyword evidence="5 9" id="KW-0812">Transmembrane</keyword>
<dbReference type="Proteomes" id="UP000233551">
    <property type="component" value="Unassembled WGS sequence"/>
</dbReference>
<comment type="caution">
    <text evidence="9">Lacks conserved residue(s) required for the propagation of feature annotation.</text>
</comment>
<sequence>MGTLREGGIRIKAASPLGREKQARRQKAKELARRRVSEKVRHRSMLLEASMTKVEEMRLEEQNYRDKVSVGPTPLSEWYESTRGLVRHKLPGNIFALGLFVSPIPTFRRIIRNRSTENFSGLPYIYALLNCFITMWYGTPIISIDNILVMTVNATGAAFQLVYVLLFITCADKAKKVRMLGLLAGDIILFAIIVVGSLQIPNYHLRQIVVGVISGFTLISMFASPLFIINLVIRTRSVEFMPFYLSLSTFLMSTSFLLYGILNGDIFIILPNSIGTLLGMTQLLLYCYYKSNGSESSREPLLESLHEHKGVGKGET</sequence>
<evidence type="ECO:0000256" key="4">
    <source>
        <dbReference type="ARBA" id="ARBA00022597"/>
    </source>
</evidence>
<feature type="transmembrane region" description="Helical" evidence="9">
    <location>
        <begin position="243"/>
        <end position="262"/>
    </location>
</feature>
<dbReference type="GO" id="GO:0016020">
    <property type="term" value="C:membrane"/>
    <property type="evidence" value="ECO:0007669"/>
    <property type="project" value="InterPro"/>
</dbReference>
<dbReference type="Pfam" id="PF03083">
    <property type="entry name" value="MtN3_slv"/>
    <property type="match status" value="2"/>
</dbReference>
<proteinExistence type="inferred from homology"/>
<dbReference type="AlphaFoldDB" id="A0A2I0JUS4"/>
<dbReference type="Gene3D" id="1.20.1280.290">
    <property type="match status" value="2"/>
</dbReference>
<evidence type="ECO:0000313" key="12">
    <source>
        <dbReference type="Proteomes" id="UP000233551"/>
    </source>
</evidence>
<keyword evidence="12" id="KW-1185">Reference proteome</keyword>
<feature type="transmembrane region" description="Helical" evidence="9">
    <location>
        <begin position="268"/>
        <end position="289"/>
    </location>
</feature>
<evidence type="ECO:0000256" key="7">
    <source>
        <dbReference type="ARBA" id="ARBA00022989"/>
    </source>
</evidence>
<comment type="caution">
    <text evidence="11">The sequence shown here is derived from an EMBL/GenBank/DDBJ whole genome shotgun (WGS) entry which is preliminary data.</text>
</comment>
<dbReference type="InterPro" id="IPR047664">
    <property type="entry name" value="SWEET"/>
</dbReference>
<evidence type="ECO:0000313" key="11">
    <source>
        <dbReference type="EMBL" id="PKI60058.1"/>
    </source>
</evidence>